<protein>
    <submittedName>
        <fullName evidence="1">Uncharacterized protein</fullName>
    </submittedName>
</protein>
<gene>
    <name evidence="1" type="ordered locus">VEA_001691</name>
</gene>
<keyword evidence="2" id="KW-1185">Reference proteome</keyword>
<evidence type="ECO:0000313" key="2">
    <source>
        <dbReference type="Proteomes" id="UP000002571"/>
    </source>
</evidence>
<evidence type="ECO:0000313" key="1">
    <source>
        <dbReference type="EMBL" id="ACY49854.1"/>
    </source>
</evidence>
<organism evidence="1 2">
    <name type="scientific">Vibrio antiquarius (strain Ex25)</name>
    <dbReference type="NCBI Taxonomy" id="150340"/>
    <lineage>
        <taxon>Bacteria</taxon>
        <taxon>Pseudomonadati</taxon>
        <taxon>Pseudomonadota</taxon>
        <taxon>Gammaproteobacteria</taxon>
        <taxon>Vibrionales</taxon>
        <taxon>Vibrionaceae</taxon>
        <taxon>Vibrio</taxon>
        <taxon>Vibrio diabolicus subgroup</taxon>
    </lineage>
</organism>
<dbReference type="Proteomes" id="UP000002571">
    <property type="component" value="Chromosome 1"/>
</dbReference>
<accession>A0ACA6QHM2</accession>
<proteinExistence type="predicted"/>
<dbReference type="EMBL" id="CP001805">
    <property type="protein sequence ID" value="ACY49854.1"/>
    <property type="molecule type" value="Genomic_DNA"/>
</dbReference>
<reference evidence="1" key="1">
    <citation type="submission" date="2009-10" db="EMBL/GenBank/DDBJ databases">
        <authorList>
            <consortium name="Los Alamos National Laboratory (LANL)"/>
            <consortium name="National Microbial Pathogen Data Resource (NMPDR)"/>
            <person name="Munk A.C."/>
            <person name="Tapia R."/>
            <person name="Green L."/>
            <person name="Rogers Y."/>
            <person name="Detter J.C."/>
            <person name="Bruce D."/>
            <person name="Brettin T.S."/>
            <person name="Colwell R."/>
            <person name="Huq A."/>
            <person name="Grim C.J."/>
            <person name="Hasan N.A."/>
            <person name="Vonstein V."/>
            <person name="Bartels D."/>
        </authorList>
    </citation>
    <scope>NUCLEOTIDE SEQUENCE</scope>
    <source>
        <strain evidence="1">EX25</strain>
    </source>
</reference>
<name>A0ACA6QHM2_VIBAE</name>
<sequence>MKVFVIGSMALILAACAQTTLPTSSNVTDWQAFGKQSALDGLRVLSEGRIAALDGTNHATPELIMAYQTGYQQGKQEYCEQSAYMLGVIGRPYFGICDDLDPFFQHDYDAGRMSSAGAPIY</sequence>